<organism evidence="7 8">
    <name type="scientific">Nematostella vectensis</name>
    <name type="common">Starlet sea anemone</name>
    <dbReference type="NCBI Taxonomy" id="45351"/>
    <lineage>
        <taxon>Eukaryota</taxon>
        <taxon>Metazoa</taxon>
        <taxon>Cnidaria</taxon>
        <taxon>Anthozoa</taxon>
        <taxon>Hexacorallia</taxon>
        <taxon>Actiniaria</taxon>
        <taxon>Edwardsiidae</taxon>
        <taxon>Nematostella</taxon>
    </lineage>
</organism>
<dbReference type="InterPro" id="IPR018940">
    <property type="entry name" value="EF-1_beta_acid_region_euk"/>
</dbReference>
<comment type="similarity">
    <text evidence="1">Belongs to the EF-1-beta/EF-1-delta family.</text>
</comment>
<feature type="compositionally biased region" description="Acidic residues" evidence="4">
    <location>
        <begin position="134"/>
        <end position="152"/>
    </location>
</feature>
<evidence type="ECO:0000256" key="3">
    <source>
        <dbReference type="ARBA" id="ARBA00022917"/>
    </source>
</evidence>
<dbReference type="GO" id="GO:0005085">
    <property type="term" value="F:guanyl-nucleotide exchange factor activity"/>
    <property type="evidence" value="ECO:0000318"/>
    <property type="project" value="GO_Central"/>
</dbReference>
<keyword evidence="2" id="KW-0251">Elongation factor</keyword>
<dbReference type="HOGENOM" id="CLU_050172_1_0_1"/>
<evidence type="ECO:0000313" key="8">
    <source>
        <dbReference type="Proteomes" id="UP000001593"/>
    </source>
</evidence>
<dbReference type="InterPro" id="IPR036219">
    <property type="entry name" value="eEF-1beta-like_sf"/>
</dbReference>
<evidence type="ECO:0008006" key="9">
    <source>
        <dbReference type="Google" id="ProtNLM"/>
    </source>
</evidence>
<sequence length="264" mass="29633">MHETIWFDRYKFDEAEETYQAHLAGVVKTHGSSSASSSVREIAEARRKIQQTLSGAPGTPNSSTRGHHGHGHEGPEKRIAHLEEENKSLRKVTDDLTEMLKKLELRVAQLEEGKSADPPAKKPEEKPAAAKKEDDDDSDIDLFGSDDEEEAEEARQLREKRLAEYNAKKATKKPVIAKSNIIFDVKPWDDETDLKELENSVRSVAMDGLLWGASKLVEIAYGLKKLQITCVIEDAKVSTDDLIDKLCEFEDFIQSVDIVSFNKI</sequence>
<evidence type="ECO:0000313" key="7">
    <source>
        <dbReference type="EMBL" id="EDO31204.1"/>
    </source>
</evidence>
<dbReference type="EMBL" id="DS469926">
    <property type="protein sequence ID" value="EDO31204.1"/>
    <property type="molecule type" value="Genomic_DNA"/>
</dbReference>
<name>A7SYL3_NEMVE</name>
<dbReference type="SMART" id="SM01182">
    <property type="entry name" value="EF-1_beta_acid"/>
    <property type="match status" value="1"/>
</dbReference>
<evidence type="ECO:0000256" key="1">
    <source>
        <dbReference type="ARBA" id="ARBA00007411"/>
    </source>
</evidence>
<dbReference type="GO" id="GO:0003746">
    <property type="term" value="F:translation elongation factor activity"/>
    <property type="evidence" value="ECO:0007669"/>
    <property type="project" value="UniProtKB-KW"/>
</dbReference>
<reference evidence="7 8" key="1">
    <citation type="journal article" date="2007" name="Science">
        <title>Sea anemone genome reveals ancestral eumetazoan gene repertoire and genomic organization.</title>
        <authorList>
            <person name="Putnam N.H."/>
            <person name="Srivastava M."/>
            <person name="Hellsten U."/>
            <person name="Dirks B."/>
            <person name="Chapman J."/>
            <person name="Salamov A."/>
            <person name="Terry A."/>
            <person name="Shapiro H."/>
            <person name="Lindquist E."/>
            <person name="Kapitonov V.V."/>
            <person name="Jurka J."/>
            <person name="Genikhovich G."/>
            <person name="Grigoriev I.V."/>
            <person name="Lucas S.M."/>
            <person name="Steele R.E."/>
            <person name="Finnerty J.R."/>
            <person name="Technau U."/>
            <person name="Martindale M.Q."/>
            <person name="Rokhsar D.S."/>
        </authorList>
    </citation>
    <scope>NUCLEOTIDE SEQUENCE [LARGE SCALE GENOMIC DNA]</scope>
    <source>
        <strain evidence="8">CH2 X CH6</strain>
    </source>
</reference>
<feature type="region of interest" description="Disordered" evidence="4">
    <location>
        <begin position="110"/>
        <end position="154"/>
    </location>
</feature>
<feature type="compositionally biased region" description="Basic and acidic residues" evidence="4">
    <location>
        <begin position="110"/>
        <end position="133"/>
    </location>
</feature>
<dbReference type="GO" id="GO:0005853">
    <property type="term" value="C:eukaryotic translation elongation factor 1 complex"/>
    <property type="evidence" value="ECO:0007669"/>
    <property type="project" value="InterPro"/>
</dbReference>
<feature type="domain" description="Elongation factor 1 beta central acidic region eukaryote" evidence="6">
    <location>
        <begin position="142"/>
        <end position="169"/>
    </location>
</feature>
<feature type="domain" description="Translation elongation factor EF1B beta/delta subunit guanine nucleotide exchange" evidence="5">
    <location>
        <begin position="178"/>
        <end position="264"/>
    </location>
</feature>
<keyword evidence="3" id="KW-0648">Protein biosynthesis</keyword>
<dbReference type="SUPFAM" id="SSF54984">
    <property type="entry name" value="eEF-1beta-like"/>
    <property type="match status" value="1"/>
</dbReference>
<dbReference type="GO" id="GO:0006414">
    <property type="term" value="P:translational elongation"/>
    <property type="evidence" value="ECO:0000318"/>
    <property type="project" value="GO_Central"/>
</dbReference>
<dbReference type="FunFam" id="3.30.70.60:FF:000001">
    <property type="entry name" value="Elongation factor 1-beta 1 like"/>
    <property type="match status" value="1"/>
</dbReference>
<proteinExistence type="inferred from homology"/>
<dbReference type="Gene3D" id="3.30.70.60">
    <property type="match status" value="1"/>
</dbReference>
<keyword evidence="8" id="KW-1185">Reference proteome</keyword>
<accession>A7SYL3</accession>
<dbReference type="PANTHER" id="PTHR11595">
    <property type="entry name" value="EF-HAND AND COILED-COIL DOMAIN-CONTAINING FAMILY MEMBER"/>
    <property type="match status" value="1"/>
</dbReference>
<dbReference type="GO" id="GO:0005829">
    <property type="term" value="C:cytosol"/>
    <property type="evidence" value="ECO:0000318"/>
    <property type="project" value="GO_Central"/>
</dbReference>
<dbReference type="Pfam" id="PF10587">
    <property type="entry name" value="EF-1_beta_acid"/>
    <property type="match status" value="1"/>
</dbReference>
<dbReference type="Proteomes" id="UP000001593">
    <property type="component" value="Unassembled WGS sequence"/>
</dbReference>
<dbReference type="PANTHER" id="PTHR11595:SF21">
    <property type="entry name" value="ELONGATION FACTOR 1-BETA"/>
    <property type="match status" value="1"/>
</dbReference>
<evidence type="ECO:0000259" key="6">
    <source>
        <dbReference type="SMART" id="SM01182"/>
    </source>
</evidence>
<dbReference type="InParanoid" id="A7SYL3"/>
<dbReference type="InterPro" id="IPR014038">
    <property type="entry name" value="EF1B_bsu/dsu_GNE"/>
</dbReference>
<dbReference type="AlphaFoldDB" id="A7SYL3"/>
<evidence type="ECO:0000256" key="4">
    <source>
        <dbReference type="SAM" id="MobiDB-lite"/>
    </source>
</evidence>
<evidence type="ECO:0000256" key="2">
    <source>
        <dbReference type="ARBA" id="ARBA00022768"/>
    </source>
</evidence>
<dbReference type="CDD" id="cd00292">
    <property type="entry name" value="EF1B"/>
    <property type="match status" value="1"/>
</dbReference>
<protein>
    <recommendedName>
        <fullName evidence="9">Elongation factor 1-delta</fullName>
    </recommendedName>
</protein>
<dbReference type="OMA" id="EKMFHEV"/>
<feature type="compositionally biased region" description="Polar residues" evidence="4">
    <location>
        <begin position="50"/>
        <end position="64"/>
    </location>
</feature>
<feature type="region of interest" description="Disordered" evidence="4">
    <location>
        <begin position="50"/>
        <end position="75"/>
    </location>
</feature>
<dbReference type="Pfam" id="PF00736">
    <property type="entry name" value="EF1_GNE"/>
    <property type="match status" value="1"/>
</dbReference>
<dbReference type="InterPro" id="IPR014717">
    <property type="entry name" value="Transl_elong_EF1B/ribsomal_bS6"/>
</dbReference>
<dbReference type="InterPro" id="IPR049720">
    <property type="entry name" value="EF1B_bsu/dsu"/>
</dbReference>
<dbReference type="PhylomeDB" id="A7SYL3"/>
<gene>
    <name evidence="7" type="ORF">NEMVEDRAFT_v1g219557</name>
</gene>
<dbReference type="SMART" id="SM00888">
    <property type="entry name" value="EF1_GNE"/>
    <property type="match status" value="1"/>
</dbReference>
<dbReference type="STRING" id="45351.A7SYL3"/>
<evidence type="ECO:0000259" key="5">
    <source>
        <dbReference type="SMART" id="SM00888"/>
    </source>
</evidence>
<dbReference type="eggNOG" id="KOG1668">
    <property type="taxonomic scope" value="Eukaryota"/>
</dbReference>